<evidence type="ECO:0000256" key="5">
    <source>
        <dbReference type="ARBA" id="ARBA00014008"/>
    </source>
</evidence>
<keyword evidence="7" id="KW-0444">Lipid biosynthesis</keyword>
<evidence type="ECO:0000256" key="21">
    <source>
        <dbReference type="PIRNR" id="PIRNR000454"/>
    </source>
</evidence>
<protein>
    <recommendedName>
        <fullName evidence="5">Fatty acid synthase subunit alpha</fullName>
        <ecNumber evidence="3">1.1.1.100</ecNumber>
        <ecNumber evidence="4">2.3.1.41</ecNumber>
        <ecNumber evidence="2">2.3.1.86</ecNumber>
    </recommendedName>
</protein>
<dbReference type="GO" id="GO:0000287">
    <property type="term" value="F:magnesium ion binding"/>
    <property type="evidence" value="ECO:0007669"/>
    <property type="project" value="InterPro"/>
</dbReference>
<feature type="modified residue" description="O-(pantetheine 4'-phosphoryl)serine" evidence="24">
    <location>
        <position position="169"/>
    </location>
</feature>
<evidence type="ECO:0000313" key="28">
    <source>
        <dbReference type="Proteomes" id="UP000799770"/>
    </source>
</evidence>
<evidence type="ECO:0000256" key="14">
    <source>
        <dbReference type="ARBA" id="ARBA00023002"/>
    </source>
</evidence>
<dbReference type="Pfam" id="PF00106">
    <property type="entry name" value="adh_short"/>
    <property type="match status" value="1"/>
</dbReference>
<evidence type="ECO:0000256" key="24">
    <source>
        <dbReference type="PIRSR" id="PIRSR000454-4"/>
    </source>
</evidence>
<accession>A0A6A5YNN3</accession>
<keyword evidence="9 21" id="KW-0808">Transferase</keyword>
<dbReference type="FunFam" id="3.90.470.20:FF:000005">
    <property type="entry name" value="Fatty acid synthase alpha subunit FasA"/>
    <property type="match status" value="1"/>
</dbReference>
<dbReference type="Pfam" id="PF18314">
    <property type="entry name" value="FAS_I_H"/>
    <property type="match status" value="1"/>
</dbReference>
<feature type="binding site" evidence="23">
    <location>
        <position position="1736"/>
    </location>
    <ligand>
        <name>Mg(2+)</name>
        <dbReference type="ChEBI" id="CHEBI:18420"/>
    </ligand>
</feature>
<reference evidence="27" key="1">
    <citation type="journal article" date="2020" name="Stud. Mycol.">
        <title>101 Dothideomycetes genomes: a test case for predicting lifestyles and emergence of pathogens.</title>
        <authorList>
            <person name="Haridas S."/>
            <person name="Albert R."/>
            <person name="Binder M."/>
            <person name="Bloem J."/>
            <person name="Labutti K."/>
            <person name="Salamov A."/>
            <person name="Andreopoulos B."/>
            <person name="Baker S."/>
            <person name="Barry K."/>
            <person name="Bills G."/>
            <person name="Bluhm B."/>
            <person name="Cannon C."/>
            <person name="Castanera R."/>
            <person name="Culley D."/>
            <person name="Daum C."/>
            <person name="Ezra D."/>
            <person name="Gonzalez J."/>
            <person name="Henrissat B."/>
            <person name="Kuo A."/>
            <person name="Liang C."/>
            <person name="Lipzen A."/>
            <person name="Lutzoni F."/>
            <person name="Magnuson J."/>
            <person name="Mondo S."/>
            <person name="Nolan M."/>
            <person name="Ohm R."/>
            <person name="Pangilinan J."/>
            <person name="Park H.-J."/>
            <person name="Ramirez L."/>
            <person name="Alfaro M."/>
            <person name="Sun H."/>
            <person name="Tritt A."/>
            <person name="Yoshinaga Y."/>
            <person name="Zwiers L.-H."/>
            <person name="Turgeon B."/>
            <person name="Goodwin S."/>
            <person name="Spatafora J."/>
            <person name="Crous P."/>
            <person name="Grigoriev I."/>
        </authorList>
    </citation>
    <scope>NUCLEOTIDE SEQUENCE</scope>
    <source>
        <strain evidence="27">CBS 627.86</strain>
    </source>
</reference>
<evidence type="ECO:0000256" key="8">
    <source>
        <dbReference type="ARBA" id="ARBA00022553"/>
    </source>
</evidence>
<dbReference type="EC" id="2.3.1.86" evidence="2"/>
<feature type="binding site" evidence="23">
    <location>
        <position position="1636"/>
    </location>
    <ligand>
        <name>Mg(2+)</name>
        <dbReference type="ChEBI" id="CHEBI:18420"/>
    </ligand>
</feature>
<evidence type="ECO:0000256" key="10">
    <source>
        <dbReference type="ARBA" id="ARBA00022723"/>
    </source>
</evidence>
<evidence type="ECO:0000256" key="4">
    <source>
        <dbReference type="ARBA" id="ARBA00013191"/>
    </source>
</evidence>
<dbReference type="InterPro" id="IPR008278">
    <property type="entry name" value="4-PPantetheinyl_Trfase_dom"/>
</dbReference>
<evidence type="ECO:0000256" key="16">
    <source>
        <dbReference type="ARBA" id="ARBA00023160"/>
    </source>
</evidence>
<dbReference type="PANTHER" id="PTHR10982">
    <property type="entry name" value="MALONYL COA-ACYL CARRIER PROTEIN TRANSACYLASE"/>
    <property type="match status" value="1"/>
</dbReference>
<dbReference type="Pfam" id="PF00109">
    <property type="entry name" value="ketoacyl-synt"/>
    <property type="match status" value="1"/>
</dbReference>
<organism evidence="27 28">
    <name type="scientific">Lophiotrema nucula</name>
    <dbReference type="NCBI Taxonomy" id="690887"/>
    <lineage>
        <taxon>Eukaryota</taxon>
        <taxon>Fungi</taxon>
        <taxon>Dikarya</taxon>
        <taxon>Ascomycota</taxon>
        <taxon>Pezizomycotina</taxon>
        <taxon>Dothideomycetes</taxon>
        <taxon>Pleosporomycetidae</taxon>
        <taxon>Pleosporales</taxon>
        <taxon>Lophiotremataceae</taxon>
        <taxon>Lophiotrema</taxon>
    </lineage>
</organism>
<keyword evidence="28" id="KW-1185">Reference proteome</keyword>
<dbReference type="PANTHER" id="PTHR10982:SF21">
    <property type="entry name" value="FATTY ACID SYNTHASE SUBUNIT BETA"/>
    <property type="match status" value="1"/>
</dbReference>
<dbReference type="EC" id="2.3.1.41" evidence="4"/>
<dbReference type="SUPFAM" id="SSF53901">
    <property type="entry name" value="Thiolase-like"/>
    <property type="match status" value="2"/>
</dbReference>
<dbReference type="Gene3D" id="3.40.47.10">
    <property type="match status" value="1"/>
</dbReference>
<keyword evidence="13" id="KW-0521">NADP</keyword>
<dbReference type="InterPro" id="IPR040899">
    <property type="entry name" value="Fas_alpha_ACP"/>
</dbReference>
<comment type="catalytic activity">
    <reaction evidence="19">
        <text>a (3R)-hydroxyacyl-[ACP] + NADP(+) = a 3-oxoacyl-[ACP] + NADPH + H(+)</text>
        <dbReference type="Rhea" id="RHEA:17397"/>
        <dbReference type="Rhea" id="RHEA-COMP:9916"/>
        <dbReference type="Rhea" id="RHEA-COMP:9945"/>
        <dbReference type="ChEBI" id="CHEBI:15378"/>
        <dbReference type="ChEBI" id="CHEBI:57783"/>
        <dbReference type="ChEBI" id="CHEBI:58349"/>
        <dbReference type="ChEBI" id="CHEBI:78776"/>
        <dbReference type="ChEBI" id="CHEBI:78827"/>
        <dbReference type="EC" id="1.1.1.100"/>
    </reaction>
</comment>
<dbReference type="GO" id="GO:0004321">
    <property type="term" value="F:fatty-acyl-CoA synthase activity"/>
    <property type="evidence" value="ECO:0007669"/>
    <property type="project" value="UniProtKB-EC"/>
</dbReference>
<dbReference type="SUPFAM" id="SSF56214">
    <property type="entry name" value="4'-phosphopantetheinyl transferase"/>
    <property type="match status" value="1"/>
</dbReference>
<feature type="region of interest" description="Disordered" evidence="25">
    <location>
        <begin position="85"/>
        <end position="127"/>
    </location>
</feature>
<dbReference type="InterPro" id="IPR036291">
    <property type="entry name" value="NAD(P)-bd_dom_sf"/>
</dbReference>
<dbReference type="Gene3D" id="3.90.470.20">
    <property type="entry name" value="4'-phosphopantetheinyl transferase domain"/>
    <property type="match status" value="1"/>
</dbReference>
<evidence type="ECO:0000256" key="6">
    <source>
        <dbReference type="ARBA" id="ARBA00022450"/>
    </source>
</evidence>
<feature type="domain" description="Ketosynthase family 3 (KS3)" evidence="26">
    <location>
        <begin position="993"/>
        <end position="1515"/>
    </location>
</feature>
<keyword evidence="17" id="KW-0511">Multifunctional enzyme</keyword>
<dbReference type="CDD" id="cd00828">
    <property type="entry name" value="elong_cond_enzymes"/>
    <property type="match status" value="1"/>
</dbReference>
<dbReference type="EMBL" id="ML977352">
    <property type="protein sequence ID" value="KAF2107798.1"/>
    <property type="molecule type" value="Genomic_DNA"/>
</dbReference>
<feature type="binding site" evidence="23">
    <location>
        <position position="1638"/>
    </location>
    <ligand>
        <name>Mg(2+)</name>
        <dbReference type="ChEBI" id="CHEBI:18420"/>
    </ligand>
</feature>
<dbReference type="Gene3D" id="3.40.50.720">
    <property type="entry name" value="NAD(P)-binding Rossmann-like Domain"/>
    <property type="match status" value="1"/>
</dbReference>
<dbReference type="GO" id="GO:0044550">
    <property type="term" value="P:secondary metabolite biosynthetic process"/>
    <property type="evidence" value="ECO:0007669"/>
    <property type="project" value="UniProtKB-ARBA"/>
</dbReference>
<gene>
    <name evidence="27" type="ORF">BDV96DRAFT_606344</name>
</gene>
<sequence>MTQKVVSQSEDALARTLLIELLSIETQDHLLGAADARRIVEIGPSKVLTTLAQKTWKKKFAEHDTFNSRTRTFLSHSSDSAALEYEYQTPEEEPQTAKEPPQEAATASHVAVQPVPNPESQSQRAPVVVQDTPLKAVDLVTVIVAQKLKKPFDQVSFDVSIRDLCQGKSTLQNEIVGDLGAEFSSLPSDTEDHSITALSAVLERNFNESIGKHVSGLTSRLISSKMPGGFNQAAIKAHLESYWGLGVQRQKAIMCAAVTVQPAERLQSVDAAKEYFNGVATRYSAFSGTPLSPGGSGPQSANAAQSLTIDAEGLKALNAKGDEYLTRQHELLSRHLGIDATVSDRALEELQQAKDVLADELGHWTEEFDEKFLAGIKPTFEASKIRSFDSWWNWARTDLFNTLLKGAEAFQDRDTVRNLLNRWDPSCTAILKHFITAQSSHALNIPKDIGALLADVALTRRPVFKCNIVPKAPITTISAEGEISYSEIDRKLPGSACSYPELLASGSTDPRTGDRVPYVHLRRKDGDDWKYDVESTWGLLNVIRQCVSMGINFSGKTALVTGAGPGSIGFEVVQALLKGGARVLVTTSRPPAISAPPYNELYRKYGAAGSELVILPFNQASARDCEALIKHIYSSSSYGGDIDFVIPFAAIPETGREIDNINAHSELAHRMMLTNTLRLLGHIKMQKEQRGIATKPTTVLLPLSPNHGTFGGDGLYSESKLGLETLFNRFRSERWSAYLSICGAVIGWTRGTGLMSGNNIVAEAVEKSGRAITFTQSEMALNIIALLSEPISQLCEDEPLYADLNGGVHLIPDLKGTLLRARQNITNESRLRKALTAERNIEDELLGRIAESAPPAAIPRPRANIQFNFPQLLEHKNIVATAPDLQGMIDLSRAVVVVGFSELGPWGSSRTRWEMEKDGALSIEGYCEMAWIMGLIKHADLEGKTHIGWVDAQTNEPVHDADVGRIYGEAILNHTGIRRIEPEGLGGYDPEKKELLHEVVVKEDLPAFEASKEVAQAFTLKHGDGVQVRKLGEDEFEVQVKQGARFFVPKAIEFDRAVAGQLPKGWDARRYGVPDDIITQTDPMTLYVLCCVNEALLSAGFHDPFEIWQHIHVSELANCVGTGAGSLLALRNVYRERYLDRSVQNDVLQESFGNAMDAWTNMLLLASAGPIKSPSGTCATAVESLDIACEGIRSGQVKMAIVGGSDDLQEEMSYEFGQMKATASSVEAMSQGRLPKEMSRPTASSRSGFVESAGCGVQILMNAELALKIGAPIHAIVGYTQMAGDKIGRSVPAPGQGILTAAREDKRASTSKILDLDFRRSQLRQEASQIHEWSKAQLAASDDSSDSVNWIHSTVAAKFKAAQNLWSNDLRAQDPRISPIKAALATWGLTIDDIGFASFHGTSTKANDKNESDVINKMMKHLGRSIGHPVPVVCQKYLTGHPKGAAAAWMLNGSLQVFQSGCIPGNRNADNVDIALRAFEHLVYPARTLQGSSPSAFMLTSFGFGQKGGLVVGISPKYLFAAISRDTYQAYRSKVLQRQHIANSMLNEGLMDMNMFKAKRDSPWKAQEESTVFLDPSARACCSDDGKLSIVTNTAENQEADHSLDRPSSLDLSYASQTWIEKTVSSLGPQPGIGVDIESFDSIDTSNDVFMRRNFTEAERLYCQAAPDPRASLTGRWAAKEAVFKSLGVKSKGAGAAMKEIEILSEAGRPIVKLHGEARAVATERGLGNIEVSITHEAELAMAVALASRAVTVSSSASQCSPSSCEKWQEIDDW</sequence>
<dbReference type="InterPro" id="IPR047224">
    <property type="entry name" value="FAS_alpha_su_C"/>
</dbReference>
<evidence type="ECO:0000256" key="23">
    <source>
        <dbReference type="PIRSR" id="PIRSR000454-3"/>
    </source>
</evidence>
<keyword evidence="12 23" id="KW-0460">Magnesium</keyword>
<dbReference type="InterPro" id="IPR004568">
    <property type="entry name" value="Ppantetheine-prot_Trfase_dom"/>
</dbReference>
<comment type="catalytic activity">
    <reaction evidence="20">
        <text>a fatty acyl-[ACP] + malonyl-[ACP] + H(+) = a 3-oxoacyl-[ACP] + holo-[ACP] + CO2</text>
        <dbReference type="Rhea" id="RHEA:22836"/>
        <dbReference type="Rhea" id="RHEA-COMP:9623"/>
        <dbReference type="Rhea" id="RHEA-COMP:9685"/>
        <dbReference type="Rhea" id="RHEA-COMP:9916"/>
        <dbReference type="Rhea" id="RHEA-COMP:14125"/>
        <dbReference type="ChEBI" id="CHEBI:15378"/>
        <dbReference type="ChEBI" id="CHEBI:16526"/>
        <dbReference type="ChEBI" id="CHEBI:64479"/>
        <dbReference type="ChEBI" id="CHEBI:78449"/>
        <dbReference type="ChEBI" id="CHEBI:78776"/>
        <dbReference type="ChEBI" id="CHEBI:138651"/>
        <dbReference type="EC" id="2.3.1.41"/>
    </reaction>
</comment>
<evidence type="ECO:0000256" key="7">
    <source>
        <dbReference type="ARBA" id="ARBA00022516"/>
    </source>
</evidence>
<evidence type="ECO:0000256" key="19">
    <source>
        <dbReference type="ARBA" id="ARBA00048508"/>
    </source>
</evidence>
<dbReference type="GO" id="GO:0004316">
    <property type="term" value="F:3-oxoacyl-[acyl-carrier-protein] reductase (NADPH) activity"/>
    <property type="evidence" value="ECO:0007669"/>
    <property type="project" value="UniProtKB-EC"/>
</dbReference>
<keyword evidence="14" id="KW-0560">Oxidoreductase</keyword>
<keyword evidence="16" id="KW-0275">Fatty acid biosynthesis</keyword>
<dbReference type="InterPro" id="IPR026025">
    <property type="entry name" value="FAS_alpha_yeast"/>
</dbReference>
<evidence type="ECO:0000256" key="11">
    <source>
        <dbReference type="ARBA" id="ARBA00022832"/>
    </source>
</evidence>
<evidence type="ECO:0000256" key="9">
    <source>
        <dbReference type="ARBA" id="ARBA00022679"/>
    </source>
</evidence>
<dbReference type="Gene3D" id="3.30.70.2490">
    <property type="match status" value="1"/>
</dbReference>
<dbReference type="InterPro" id="IPR002347">
    <property type="entry name" value="SDR_fam"/>
</dbReference>
<evidence type="ECO:0000256" key="22">
    <source>
        <dbReference type="PIRSR" id="PIRSR000454-1"/>
    </source>
</evidence>
<feature type="region of interest" description="Disordered" evidence="25">
    <location>
        <begin position="1227"/>
        <end position="1247"/>
    </location>
</feature>
<comment type="similarity">
    <text evidence="1 21">Belongs to the thiolase-like superfamily. Fungal fatty acid synthetase subunit alpha family.</text>
</comment>
<proteinExistence type="inferred from homology"/>
<dbReference type="NCBIfam" id="TIGR00556">
    <property type="entry name" value="pantethn_trn"/>
    <property type="match status" value="1"/>
</dbReference>
<feature type="active site" description="For beta-ketoacyl synthase activity" evidence="22">
    <location>
        <position position="1178"/>
    </location>
</feature>
<dbReference type="InterPro" id="IPR014031">
    <property type="entry name" value="Ketoacyl_synth_C"/>
</dbReference>
<evidence type="ECO:0000256" key="20">
    <source>
        <dbReference type="ARBA" id="ARBA00049541"/>
    </source>
</evidence>
<evidence type="ECO:0000256" key="17">
    <source>
        <dbReference type="ARBA" id="ARBA00023268"/>
    </source>
</evidence>
<dbReference type="CDD" id="cd08950">
    <property type="entry name" value="KR_fFAS_SDR_c_like"/>
    <property type="match status" value="1"/>
</dbReference>
<dbReference type="InterPro" id="IPR041550">
    <property type="entry name" value="FASI_helical"/>
</dbReference>
<dbReference type="SMART" id="SM00825">
    <property type="entry name" value="PKS_KS"/>
    <property type="match status" value="1"/>
</dbReference>
<dbReference type="InterPro" id="IPR014030">
    <property type="entry name" value="Ketoacyl_synth_N"/>
</dbReference>
<dbReference type="InterPro" id="IPR037143">
    <property type="entry name" value="4-PPantetheinyl_Trfase_dom_sf"/>
</dbReference>
<dbReference type="Pfam" id="PF01648">
    <property type="entry name" value="ACPS"/>
    <property type="match status" value="1"/>
</dbReference>
<dbReference type="PIRSF" id="PIRSF000454">
    <property type="entry name" value="FAS_yeast_alpha"/>
    <property type="match status" value="1"/>
</dbReference>
<evidence type="ECO:0000313" key="27">
    <source>
        <dbReference type="EMBL" id="KAF2107798.1"/>
    </source>
</evidence>
<dbReference type="GO" id="GO:0004315">
    <property type="term" value="F:3-oxoacyl-[acyl-carrier-protein] synthase activity"/>
    <property type="evidence" value="ECO:0007669"/>
    <property type="project" value="UniProtKB-EC"/>
</dbReference>
<evidence type="ECO:0000256" key="2">
    <source>
        <dbReference type="ARBA" id="ARBA00012878"/>
    </source>
</evidence>
<evidence type="ECO:0000256" key="25">
    <source>
        <dbReference type="SAM" id="MobiDB-lite"/>
    </source>
</evidence>
<dbReference type="Gene3D" id="3.90.25.70">
    <property type="match status" value="1"/>
</dbReference>
<keyword evidence="6 21" id="KW-0596">Phosphopantetheine</keyword>
<dbReference type="GO" id="GO:0042759">
    <property type="term" value="P:long-chain fatty acid biosynthetic process"/>
    <property type="evidence" value="ECO:0007669"/>
    <property type="project" value="UniProtKB-UniRule"/>
</dbReference>
<evidence type="ECO:0000256" key="15">
    <source>
        <dbReference type="ARBA" id="ARBA00023098"/>
    </source>
</evidence>
<dbReference type="Pfam" id="PF18325">
    <property type="entry name" value="Fas_alpha_ACP"/>
    <property type="match status" value="1"/>
</dbReference>
<dbReference type="InterPro" id="IPR016039">
    <property type="entry name" value="Thiolase-like"/>
</dbReference>
<keyword evidence="11" id="KW-0276">Fatty acid metabolism</keyword>
<dbReference type="EC" id="1.1.1.100" evidence="3"/>
<name>A0A6A5YNN3_9PLEO</name>
<evidence type="ECO:0000256" key="12">
    <source>
        <dbReference type="ARBA" id="ARBA00022842"/>
    </source>
</evidence>
<keyword evidence="15" id="KW-0443">Lipid metabolism</keyword>
<dbReference type="PROSITE" id="PS52004">
    <property type="entry name" value="KS3_2"/>
    <property type="match status" value="1"/>
</dbReference>
<evidence type="ECO:0000256" key="3">
    <source>
        <dbReference type="ARBA" id="ARBA00012948"/>
    </source>
</evidence>
<dbReference type="GO" id="GO:0005835">
    <property type="term" value="C:fatty acid synthase complex"/>
    <property type="evidence" value="ECO:0007669"/>
    <property type="project" value="InterPro"/>
</dbReference>
<dbReference type="InterPro" id="IPR020841">
    <property type="entry name" value="PKS_Beta-ketoAc_synthase_dom"/>
</dbReference>
<comment type="catalytic activity">
    <reaction evidence="18">
        <text>acetyl-CoA + n malonyl-CoA + 2n NADPH + 4n H(+) = a long-chain-acyl-CoA + n CoA + n CO2 + 2n NADP(+).</text>
        <dbReference type="EC" id="2.3.1.86"/>
    </reaction>
</comment>
<dbReference type="SUPFAM" id="SSF51735">
    <property type="entry name" value="NAD(P)-binding Rossmann-fold domains"/>
    <property type="match status" value="1"/>
</dbReference>
<evidence type="ECO:0000259" key="26">
    <source>
        <dbReference type="PROSITE" id="PS52004"/>
    </source>
</evidence>
<keyword evidence="10 23" id="KW-0479">Metal-binding</keyword>
<evidence type="ECO:0000256" key="13">
    <source>
        <dbReference type="ARBA" id="ARBA00022857"/>
    </source>
</evidence>
<evidence type="ECO:0000256" key="1">
    <source>
        <dbReference type="ARBA" id="ARBA00007485"/>
    </source>
</evidence>
<dbReference type="GO" id="GO:0008897">
    <property type="term" value="F:holo-[acyl-carrier-protein] synthase activity"/>
    <property type="evidence" value="ECO:0007669"/>
    <property type="project" value="InterPro"/>
</dbReference>
<dbReference type="Pfam" id="PF02801">
    <property type="entry name" value="Ketoacyl-synt_C"/>
    <property type="match status" value="1"/>
</dbReference>
<evidence type="ECO:0000256" key="18">
    <source>
        <dbReference type="ARBA" id="ARBA00048237"/>
    </source>
</evidence>
<dbReference type="InterPro" id="IPR050830">
    <property type="entry name" value="Fungal_FAS"/>
</dbReference>
<dbReference type="HAMAP" id="MF_00101">
    <property type="entry name" value="AcpS"/>
    <property type="match status" value="1"/>
</dbReference>
<dbReference type="Proteomes" id="UP000799770">
    <property type="component" value="Unassembled WGS sequence"/>
</dbReference>
<dbReference type="GO" id="GO:0004312">
    <property type="term" value="F:fatty acid synthase activity"/>
    <property type="evidence" value="ECO:0007669"/>
    <property type="project" value="InterPro"/>
</dbReference>
<dbReference type="InterPro" id="IPR002582">
    <property type="entry name" value="ACPS"/>
</dbReference>
<dbReference type="OrthoDB" id="4251012at2759"/>
<keyword evidence="8" id="KW-0597">Phosphoprotein</keyword>